<reference evidence="8 9" key="1">
    <citation type="submission" date="2016-11" db="EMBL/GenBank/DDBJ databases">
        <authorList>
            <person name="Jaros S."/>
            <person name="Januszkiewicz K."/>
            <person name="Wedrychowicz H."/>
        </authorList>
    </citation>
    <scope>NUCLEOTIDE SEQUENCE [LARGE SCALE GENOMIC DNA]</scope>
</reference>
<dbReference type="GO" id="GO:0019674">
    <property type="term" value="P:NAD+ metabolic process"/>
    <property type="evidence" value="ECO:0007669"/>
    <property type="project" value="InterPro"/>
</dbReference>
<evidence type="ECO:0000256" key="7">
    <source>
        <dbReference type="ARBA" id="ARBA00023027"/>
    </source>
</evidence>
<dbReference type="FunFam" id="2.60.200.30:FF:000009">
    <property type="entry name" value="Poly(P)/ATP NAD kinase"/>
    <property type="match status" value="1"/>
</dbReference>
<evidence type="ECO:0000256" key="6">
    <source>
        <dbReference type="ARBA" id="ARBA00022857"/>
    </source>
</evidence>
<proteinExistence type="inferred from homology"/>
<dbReference type="GO" id="GO:0005524">
    <property type="term" value="F:ATP binding"/>
    <property type="evidence" value="ECO:0007669"/>
    <property type="project" value="UniProtKB-KW"/>
</dbReference>
<dbReference type="InterPro" id="IPR017437">
    <property type="entry name" value="ATP-NAD_kinase_PpnK-typ_C"/>
</dbReference>
<dbReference type="InterPro" id="IPR002504">
    <property type="entry name" value="NADK"/>
</dbReference>
<dbReference type="SUPFAM" id="SSF111331">
    <property type="entry name" value="NAD kinase/diacylglycerol kinase-like"/>
    <property type="match status" value="1"/>
</dbReference>
<protein>
    <submittedName>
        <fullName evidence="8">BQ5605_C005g03405 protein</fullName>
    </submittedName>
</protein>
<evidence type="ECO:0000256" key="1">
    <source>
        <dbReference type="ARBA" id="ARBA00010995"/>
    </source>
</evidence>
<keyword evidence="3" id="KW-0547">Nucleotide-binding</keyword>
<dbReference type="AlphaFoldDB" id="A0A2X0MAJ4"/>
<accession>A0A2X0MAJ4</accession>
<dbReference type="HAMAP" id="MF_00361">
    <property type="entry name" value="NAD_kinase"/>
    <property type="match status" value="1"/>
</dbReference>
<dbReference type="PANTHER" id="PTHR20275:SF26">
    <property type="entry name" value="NADH KINASE POS5, MITOCHONDRIAL"/>
    <property type="match status" value="1"/>
</dbReference>
<name>A0A2X0MAJ4_9BASI</name>
<evidence type="ECO:0000256" key="5">
    <source>
        <dbReference type="ARBA" id="ARBA00022840"/>
    </source>
</evidence>
<keyword evidence="2" id="KW-0808">Transferase</keyword>
<evidence type="ECO:0000313" key="9">
    <source>
        <dbReference type="Proteomes" id="UP000249464"/>
    </source>
</evidence>
<keyword evidence="4" id="KW-0418">Kinase</keyword>
<dbReference type="InterPro" id="IPR016064">
    <property type="entry name" value="NAD/diacylglycerol_kinase_sf"/>
</dbReference>
<gene>
    <name evidence="8" type="primary">BQ5605_C005g03405</name>
    <name evidence="8" type="ORF">BQ5605_C005G03405</name>
</gene>
<dbReference type="Proteomes" id="UP000249464">
    <property type="component" value="Unassembled WGS sequence"/>
</dbReference>
<keyword evidence="9" id="KW-1185">Reference proteome</keyword>
<dbReference type="Pfam" id="PF01513">
    <property type="entry name" value="NAD_kinase"/>
    <property type="match status" value="1"/>
</dbReference>
<evidence type="ECO:0000256" key="2">
    <source>
        <dbReference type="ARBA" id="ARBA00022679"/>
    </source>
</evidence>
<dbReference type="Gene3D" id="3.40.50.10330">
    <property type="entry name" value="Probable inorganic polyphosphate/atp-NAD kinase, domain 1"/>
    <property type="match status" value="1"/>
</dbReference>
<dbReference type="Pfam" id="PF20143">
    <property type="entry name" value="NAD_kinase_C"/>
    <property type="match status" value="1"/>
</dbReference>
<comment type="similarity">
    <text evidence="1">Belongs to the NAD kinase family.</text>
</comment>
<dbReference type="GO" id="GO:0006741">
    <property type="term" value="P:NADP+ biosynthetic process"/>
    <property type="evidence" value="ECO:0007669"/>
    <property type="project" value="InterPro"/>
</dbReference>
<evidence type="ECO:0000313" key="8">
    <source>
        <dbReference type="EMBL" id="SGY75171.1"/>
    </source>
</evidence>
<dbReference type="PANTHER" id="PTHR20275">
    <property type="entry name" value="NAD KINASE"/>
    <property type="match status" value="1"/>
</dbReference>
<keyword evidence="5" id="KW-0067">ATP-binding</keyword>
<dbReference type="Gene3D" id="2.60.200.30">
    <property type="entry name" value="Probable inorganic polyphosphate/atp-NAD kinase, domain 2"/>
    <property type="match status" value="1"/>
</dbReference>
<evidence type="ECO:0000256" key="4">
    <source>
        <dbReference type="ARBA" id="ARBA00022777"/>
    </source>
</evidence>
<dbReference type="GO" id="GO:0003951">
    <property type="term" value="F:NAD+ kinase activity"/>
    <property type="evidence" value="ECO:0007669"/>
    <property type="project" value="InterPro"/>
</dbReference>
<sequence length="432" mass="47718">MNRLRSSIAPSPHAWLRQSFSTTTTTLTPASSMPSPFSLLPHPKAEFQVTPMGRFSALPNLAPRRGRSVVQRVGSTYGGTHRLEWLDRPRTVLVVCKKRDRHSARAAQSVIRHMRQHDPHLNIIVEEDLYSHLGETHSSIVPTRPEHTRHLSSVVDFIVALGGDGTLLRVSSLFDDGSVPPVIGINTGTLGFMMPVRKPPSRHQFKGSLLKSRQAFKQALTDVLENRASMLLRMRLQCELYENGRLVDSALSENGDEGRAHIHAMNEITLHRGASPHLIYVDAQVYGAHLTEVVADGLLVSTPTGSTAYSLSSGGPIVHPSVQSLGVTAIAPRSLSFRTVLLPSDVAVQLSLSKRSRSSALLSLDGLPPRTLQPHNSLLIKMSPYPVPCIQSSPLSRLAEKGKEENDPWVEDMRRMLRFNSPFREGREPDRD</sequence>
<organism evidence="8 9">
    <name type="scientific">Microbotryum silenes-dioicae</name>
    <dbReference type="NCBI Taxonomy" id="796604"/>
    <lineage>
        <taxon>Eukaryota</taxon>
        <taxon>Fungi</taxon>
        <taxon>Dikarya</taxon>
        <taxon>Basidiomycota</taxon>
        <taxon>Pucciniomycotina</taxon>
        <taxon>Microbotryomycetes</taxon>
        <taxon>Microbotryales</taxon>
        <taxon>Microbotryaceae</taxon>
        <taxon>Microbotryum</taxon>
    </lineage>
</organism>
<dbReference type="EMBL" id="FQNC01000047">
    <property type="protein sequence ID" value="SGY75171.1"/>
    <property type="molecule type" value="Genomic_DNA"/>
</dbReference>
<dbReference type="InterPro" id="IPR017438">
    <property type="entry name" value="ATP-NAD_kinase_N"/>
</dbReference>
<keyword evidence="7" id="KW-0520">NAD</keyword>
<keyword evidence="6" id="KW-0521">NADP</keyword>
<evidence type="ECO:0000256" key="3">
    <source>
        <dbReference type="ARBA" id="ARBA00022741"/>
    </source>
</evidence>
<dbReference type="STRING" id="796604.A0A2X0MAJ4"/>